<keyword evidence="3" id="KW-1185">Reference proteome</keyword>
<reference evidence="2 3" key="1">
    <citation type="submission" date="2019-04" db="EMBL/GenBank/DDBJ databases">
        <title>Friends and foes A comparative genomics study of 23 Aspergillus species from section Flavi.</title>
        <authorList>
            <consortium name="DOE Joint Genome Institute"/>
            <person name="Kjaerbolling I."/>
            <person name="Vesth T."/>
            <person name="Frisvad J.C."/>
            <person name="Nybo J.L."/>
            <person name="Theobald S."/>
            <person name="Kildgaard S."/>
            <person name="Isbrandt T."/>
            <person name="Kuo A."/>
            <person name="Sato A."/>
            <person name="Lyhne E.K."/>
            <person name="Kogle M.E."/>
            <person name="Wiebenga A."/>
            <person name="Kun R.S."/>
            <person name="Lubbers R.J."/>
            <person name="Makela M.R."/>
            <person name="Barry K."/>
            <person name="Chovatia M."/>
            <person name="Clum A."/>
            <person name="Daum C."/>
            <person name="Haridas S."/>
            <person name="He G."/>
            <person name="LaButti K."/>
            <person name="Lipzen A."/>
            <person name="Mondo S."/>
            <person name="Riley R."/>
            <person name="Salamov A."/>
            <person name="Simmons B.A."/>
            <person name="Magnuson J.K."/>
            <person name="Henrissat B."/>
            <person name="Mortensen U.H."/>
            <person name="Larsen T.O."/>
            <person name="Devries R.P."/>
            <person name="Grigoriev I.V."/>
            <person name="Machida M."/>
            <person name="Baker S.E."/>
            <person name="Andersen M.R."/>
        </authorList>
    </citation>
    <scope>NUCLEOTIDE SEQUENCE [LARGE SCALE GENOMIC DNA]</scope>
    <source>
        <strain evidence="2 3">CBS 117626</strain>
    </source>
</reference>
<dbReference type="Proteomes" id="UP000326950">
    <property type="component" value="Unassembled WGS sequence"/>
</dbReference>
<keyword evidence="1" id="KW-0472">Membrane</keyword>
<dbReference type="EMBL" id="ML738683">
    <property type="protein sequence ID" value="KAE8159003.1"/>
    <property type="molecule type" value="Genomic_DNA"/>
</dbReference>
<evidence type="ECO:0000313" key="2">
    <source>
        <dbReference type="EMBL" id="KAE8159003.1"/>
    </source>
</evidence>
<evidence type="ECO:0000313" key="3">
    <source>
        <dbReference type="Proteomes" id="UP000326950"/>
    </source>
</evidence>
<keyword evidence="1" id="KW-0812">Transmembrane</keyword>
<proteinExistence type="predicted"/>
<organism evidence="2 3">
    <name type="scientific">Aspergillus tamarii</name>
    <dbReference type="NCBI Taxonomy" id="41984"/>
    <lineage>
        <taxon>Eukaryota</taxon>
        <taxon>Fungi</taxon>
        <taxon>Dikarya</taxon>
        <taxon>Ascomycota</taxon>
        <taxon>Pezizomycotina</taxon>
        <taxon>Eurotiomycetes</taxon>
        <taxon>Eurotiomycetidae</taxon>
        <taxon>Eurotiales</taxon>
        <taxon>Aspergillaceae</taxon>
        <taxon>Aspergillus</taxon>
        <taxon>Aspergillus subgen. Circumdati</taxon>
    </lineage>
</organism>
<evidence type="ECO:0000256" key="1">
    <source>
        <dbReference type="SAM" id="Phobius"/>
    </source>
</evidence>
<protein>
    <submittedName>
        <fullName evidence="2">Uncharacterized protein</fullName>
    </submittedName>
</protein>
<feature type="transmembrane region" description="Helical" evidence="1">
    <location>
        <begin position="37"/>
        <end position="58"/>
    </location>
</feature>
<name>A0A5N6UKI0_ASPTM</name>
<keyword evidence="1" id="KW-1133">Transmembrane helix</keyword>
<dbReference type="OrthoDB" id="10615289at2759"/>
<dbReference type="AlphaFoldDB" id="A0A5N6UKI0"/>
<gene>
    <name evidence="2" type="ORF">BDV40DRAFT_250764</name>
</gene>
<sequence>MTYGFVHVSSSDPSRVRWRFAMSLCFMNSMKRTVLVAIYPLHSLILIHQVIPAHFVFLHNGSRLLSHVIYHSRKYISKFTHTYTNMEQESKQEEISRSKQQIIYSRPPHLQDQNLEGCKTKNKHGIARDEIGPIGV</sequence>
<accession>A0A5N6UKI0</accession>